<dbReference type="PROSITE" id="PS50975">
    <property type="entry name" value="ATP_GRASP"/>
    <property type="match status" value="1"/>
</dbReference>
<evidence type="ECO:0000313" key="1">
    <source>
        <dbReference type="EMBL" id="RXV74820.1"/>
    </source>
</evidence>
<dbReference type="GO" id="GO:0046872">
    <property type="term" value="F:metal ion binding"/>
    <property type="evidence" value="ECO:0007669"/>
    <property type="project" value="InterPro"/>
</dbReference>
<organism evidence="1 2">
    <name type="scientific">Ligilactobacillus murinus</name>
    <dbReference type="NCBI Taxonomy" id="1622"/>
    <lineage>
        <taxon>Bacteria</taxon>
        <taxon>Bacillati</taxon>
        <taxon>Bacillota</taxon>
        <taxon>Bacilli</taxon>
        <taxon>Lactobacillales</taxon>
        <taxon>Lactobacillaceae</taxon>
        <taxon>Ligilactobacillus</taxon>
    </lineage>
</organism>
<dbReference type="OrthoDB" id="9803907at2"/>
<accession>A0A4Q2AYF7</accession>
<dbReference type="Proteomes" id="UP000289316">
    <property type="component" value="Unassembled WGS sequence"/>
</dbReference>
<dbReference type="InterPro" id="IPR011761">
    <property type="entry name" value="ATP-grasp"/>
</dbReference>
<proteinExistence type="predicted"/>
<dbReference type="EMBL" id="QZFR01000018">
    <property type="protein sequence ID" value="RXV74820.1"/>
    <property type="molecule type" value="Genomic_DNA"/>
</dbReference>
<name>A0A4Q2AYF7_9LACO</name>
<protein>
    <submittedName>
        <fullName evidence="1">ATP-grasp domain-containing protein</fullName>
    </submittedName>
</protein>
<comment type="caution">
    <text evidence="1">The sequence shown here is derived from an EMBL/GenBank/DDBJ whole genome shotgun (WGS) entry which is preliminary data.</text>
</comment>
<evidence type="ECO:0000313" key="2">
    <source>
        <dbReference type="Proteomes" id="UP000289316"/>
    </source>
</evidence>
<dbReference type="Gene3D" id="3.40.50.20">
    <property type="match status" value="1"/>
</dbReference>
<dbReference type="RefSeq" id="WP_004049605.1">
    <property type="nucleotide sequence ID" value="NZ_BDFM01000005.1"/>
</dbReference>
<reference evidence="1 2" key="1">
    <citation type="submission" date="2018-09" db="EMBL/GenBank/DDBJ databases">
        <title>Murine metabolic-syndrome-specific gut microbial biobank.</title>
        <authorList>
            <person name="Liu C."/>
        </authorList>
    </citation>
    <scope>NUCLEOTIDE SEQUENCE [LARGE SCALE GENOMIC DNA]</scope>
    <source>
        <strain evidence="1 2">C-30</strain>
    </source>
</reference>
<sequence length="405" mass="47498">MNLILFRYSPRVVELKYVDETKSIIIAPETLRRKYAEYQGVKAKVIFLTMYTLPEIIKCINELNKSVEITSITSLSEEDMELVGFLEDFFLKKRSTFVVNTLFKDKYYMRSVLYGCTEIPQPKFELVTSHEKLVGFFEKNKLTEAIVKARNLAGSEEVYKVTKEEISSLPKRIYNGNYLVEEYVELKQMLTCDGFAVGSNIQYIFSNEYEELLLNTLNEQSGYIIRTNHLYWNDIELLKKIFAACKNILEVFTIEEQVTPFHFEWFYDDQSKQFVFCEVGKRFGGGAIPELIQYSFGINILEKYWRSIDHSDEVDCSEHMLLMPAVIATSYSPYLREGVITKVPEKKYFNWTEKTYFFVNVGDKMTSANTIVQNEFLSIFISKSENEYLNNLRRMAYLSAQFEYE</sequence>
<dbReference type="GO" id="GO:0005524">
    <property type="term" value="F:ATP binding"/>
    <property type="evidence" value="ECO:0007669"/>
    <property type="project" value="UniProtKB-UniRule"/>
</dbReference>
<dbReference type="Gene3D" id="3.30.470.20">
    <property type="entry name" value="ATP-grasp fold, B domain"/>
    <property type="match status" value="1"/>
</dbReference>
<dbReference type="SUPFAM" id="SSF56059">
    <property type="entry name" value="Glutathione synthetase ATP-binding domain-like"/>
    <property type="match status" value="1"/>
</dbReference>
<gene>
    <name evidence="1" type="ORF">D6C19_03825</name>
</gene>
<dbReference type="AlphaFoldDB" id="A0A4Q2AYF7"/>